<dbReference type="GO" id="GO:0005886">
    <property type="term" value="C:plasma membrane"/>
    <property type="evidence" value="ECO:0007669"/>
    <property type="project" value="UniProtKB-SubCell"/>
</dbReference>
<evidence type="ECO:0000256" key="4">
    <source>
        <dbReference type="ARBA" id="ARBA00022519"/>
    </source>
</evidence>
<name>A0A1C3U7H3_9HYPH</name>
<keyword evidence="4" id="KW-0997">Cell inner membrane</keyword>
<dbReference type="STRING" id="411945.GA0061102_1002100"/>
<dbReference type="AlphaFoldDB" id="A0A1C3U7H3"/>
<keyword evidence="11" id="KW-1185">Reference proteome</keyword>
<evidence type="ECO:0000256" key="8">
    <source>
        <dbReference type="ARBA" id="ARBA00035655"/>
    </source>
</evidence>
<reference evidence="11" key="1">
    <citation type="submission" date="2016-08" db="EMBL/GenBank/DDBJ databases">
        <authorList>
            <person name="Varghese N."/>
            <person name="Submissions Spin"/>
        </authorList>
    </citation>
    <scope>NUCLEOTIDE SEQUENCE [LARGE SCALE GENOMIC DNA]</scope>
    <source>
        <strain evidence="11">HAMBI 2971</strain>
    </source>
</reference>
<evidence type="ECO:0000256" key="3">
    <source>
        <dbReference type="ARBA" id="ARBA00022475"/>
    </source>
</evidence>
<keyword evidence="3" id="KW-1003">Cell membrane</keyword>
<sequence length="143" mass="14372">MSELNFIWPLSGGLLIGLSAALFLLLNGRIAGISGLTASAFGWTGVGISLPGIGFLCGILAGAAIAFAYIRHVDLTITASPVLLIIAGLLVGFGTRLGSGCTSGHGVCGLARLSPRSIVATMTFMAVAAATVYVTRHVIGGLS</sequence>
<evidence type="ECO:0000313" key="11">
    <source>
        <dbReference type="Proteomes" id="UP000199435"/>
    </source>
</evidence>
<dbReference type="PANTHER" id="PTHR30574:SF1">
    <property type="entry name" value="SULPHUR TRANSPORT DOMAIN-CONTAINING PROTEIN"/>
    <property type="match status" value="1"/>
</dbReference>
<keyword evidence="5 9" id="KW-0812">Transmembrane</keyword>
<dbReference type="InterPro" id="IPR007272">
    <property type="entry name" value="Sulf_transp_TsuA/YedE"/>
</dbReference>
<keyword evidence="6 9" id="KW-1133">Transmembrane helix</keyword>
<evidence type="ECO:0000313" key="10">
    <source>
        <dbReference type="EMBL" id="SCB11433.1"/>
    </source>
</evidence>
<comment type="subcellular location">
    <subcellularLocation>
        <location evidence="1">Cell inner membrane</location>
        <topology evidence="1">Multi-pass membrane protein</topology>
    </subcellularLocation>
</comment>
<evidence type="ECO:0000256" key="2">
    <source>
        <dbReference type="ARBA" id="ARBA00022448"/>
    </source>
</evidence>
<evidence type="ECO:0000256" key="6">
    <source>
        <dbReference type="ARBA" id="ARBA00022989"/>
    </source>
</evidence>
<dbReference type="RefSeq" id="WP_092843896.1">
    <property type="nucleotide sequence ID" value="NZ_FMAH01000002.1"/>
</dbReference>
<dbReference type="Pfam" id="PF04143">
    <property type="entry name" value="Sulf_transp"/>
    <property type="match status" value="1"/>
</dbReference>
<evidence type="ECO:0000256" key="7">
    <source>
        <dbReference type="ARBA" id="ARBA00023136"/>
    </source>
</evidence>
<gene>
    <name evidence="10" type="ORF">GA0061102_1002100</name>
</gene>
<dbReference type="PANTHER" id="PTHR30574">
    <property type="entry name" value="INNER MEMBRANE PROTEIN YEDE"/>
    <property type="match status" value="1"/>
</dbReference>
<feature type="transmembrane region" description="Helical" evidence="9">
    <location>
        <begin position="40"/>
        <end position="70"/>
    </location>
</feature>
<comment type="similarity">
    <text evidence="8">Belongs to the TsuA/YedE (TC 9.B.102) family.</text>
</comment>
<feature type="transmembrane region" description="Helical" evidence="9">
    <location>
        <begin position="118"/>
        <end position="139"/>
    </location>
</feature>
<accession>A0A1C3U7H3</accession>
<feature type="transmembrane region" description="Helical" evidence="9">
    <location>
        <begin position="6"/>
        <end position="28"/>
    </location>
</feature>
<organism evidence="10 11">
    <name type="scientific">Rhizobium miluonense</name>
    <dbReference type="NCBI Taxonomy" id="411945"/>
    <lineage>
        <taxon>Bacteria</taxon>
        <taxon>Pseudomonadati</taxon>
        <taxon>Pseudomonadota</taxon>
        <taxon>Alphaproteobacteria</taxon>
        <taxon>Hyphomicrobiales</taxon>
        <taxon>Rhizobiaceae</taxon>
        <taxon>Rhizobium/Agrobacterium group</taxon>
        <taxon>Rhizobium</taxon>
    </lineage>
</organism>
<dbReference type="OrthoDB" id="9814020at2"/>
<evidence type="ECO:0000256" key="1">
    <source>
        <dbReference type="ARBA" id="ARBA00004429"/>
    </source>
</evidence>
<proteinExistence type="inferred from homology"/>
<evidence type="ECO:0000256" key="9">
    <source>
        <dbReference type="SAM" id="Phobius"/>
    </source>
</evidence>
<feature type="transmembrane region" description="Helical" evidence="9">
    <location>
        <begin position="76"/>
        <end position="97"/>
    </location>
</feature>
<evidence type="ECO:0000256" key="5">
    <source>
        <dbReference type="ARBA" id="ARBA00022692"/>
    </source>
</evidence>
<dbReference type="EMBL" id="FMAH01000002">
    <property type="protein sequence ID" value="SCB11433.1"/>
    <property type="molecule type" value="Genomic_DNA"/>
</dbReference>
<keyword evidence="2" id="KW-0813">Transport</keyword>
<dbReference type="Proteomes" id="UP000199435">
    <property type="component" value="Unassembled WGS sequence"/>
</dbReference>
<protein>
    <submittedName>
        <fullName evidence="10">Uncharacterized protein</fullName>
    </submittedName>
</protein>
<keyword evidence="7 9" id="KW-0472">Membrane</keyword>